<accession>A0A1Q9EAI7</accession>
<keyword evidence="3" id="KW-1185">Reference proteome</keyword>
<organism evidence="2 3">
    <name type="scientific">Symbiodinium microadriaticum</name>
    <name type="common">Dinoflagellate</name>
    <name type="synonym">Zooxanthella microadriatica</name>
    <dbReference type="NCBI Taxonomy" id="2951"/>
    <lineage>
        <taxon>Eukaryota</taxon>
        <taxon>Sar</taxon>
        <taxon>Alveolata</taxon>
        <taxon>Dinophyceae</taxon>
        <taxon>Suessiales</taxon>
        <taxon>Symbiodiniaceae</taxon>
        <taxon>Symbiodinium</taxon>
    </lineage>
</organism>
<comment type="caution">
    <text evidence="2">The sequence shown here is derived from an EMBL/GenBank/DDBJ whole genome shotgun (WGS) entry which is preliminary data.</text>
</comment>
<name>A0A1Q9EAI7_SYMMI</name>
<proteinExistence type="predicted"/>
<gene>
    <name evidence="2" type="ORF">AK812_SmicGene12507</name>
</gene>
<sequence length="100" mass="11045">MSRASSSLSAICDTESEMGMMKGLYLSVLKENHQLRETLQQQRKASAAGVSALHSQLESHILRLQQHTDELRGTDQPPKACLSPSAPKDPRRLGFADTLR</sequence>
<protein>
    <submittedName>
        <fullName evidence="2">Uncharacterized protein</fullName>
    </submittedName>
</protein>
<feature type="region of interest" description="Disordered" evidence="1">
    <location>
        <begin position="64"/>
        <end position="100"/>
    </location>
</feature>
<dbReference type="AlphaFoldDB" id="A0A1Q9EAI7"/>
<evidence type="ECO:0000313" key="2">
    <source>
        <dbReference type="EMBL" id="OLQ04421.1"/>
    </source>
</evidence>
<dbReference type="EMBL" id="LSRX01000211">
    <property type="protein sequence ID" value="OLQ04421.1"/>
    <property type="molecule type" value="Genomic_DNA"/>
</dbReference>
<dbReference type="Proteomes" id="UP000186817">
    <property type="component" value="Unassembled WGS sequence"/>
</dbReference>
<evidence type="ECO:0000313" key="3">
    <source>
        <dbReference type="Proteomes" id="UP000186817"/>
    </source>
</evidence>
<feature type="compositionally biased region" description="Basic and acidic residues" evidence="1">
    <location>
        <begin position="88"/>
        <end position="100"/>
    </location>
</feature>
<dbReference type="OrthoDB" id="10465200at2759"/>
<evidence type="ECO:0000256" key="1">
    <source>
        <dbReference type="SAM" id="MobiDB-lite"/>
    </source>
</evidence>
<reference evidence="2 3" key="1">
    <citation type="submission" date="2016-02" db="EMBL/GenBank/DDBJ databases">
        <title>Genome analysis of coral dinoflagellate symbionts highlights evolutionary adaptations to a symbiotic lifestyle.</title>
        <authorList>
            <person name="Aranda M."/>
            <person name="Li Y."/>
            <person name="Liew Y.J."/>
            <person name="Baumgarten S."/>
            <person name="Simakov O."/>
            <person name="Wilson M."/>
            <person name="Piel J."/>
            <person name="Ashoor H."/>
            <person name="Bougouffa S."/>
            <person name="Bajic V.B."/>
            <person name="Ryu T."/>
            <person name="Ravasi T."/>
            <person name="Bayer T."/>
            <person name="Micklem G."/>
            <person name="Kim H."/>
            <person name="Bhak J."/>
            <person name="Lajeunesse T.C."/>
            <person name="Voolstra C.R."/>
        </authorList>
    </citation>
    <scope>NUCLEOTIDE SEQUENCE [LARGE SCALE GENOMIC DNA]</scope>
    <source>
        <strain evidence="2 3">CCMP2467</strain>
    </source>
</reference>